<reference evidence="3" key="1">
    <citation type="submission" date="2007-07" db="EMBL/GenBank/DDBJ databases">
        <title>PCAP assembly of the Caenorhabditis remanei genome.</title>
        <authorList>
            <consortium name="The Caenorhabditis remanei Sequencing Consortium"/>
            <person name="Wilson R.K."/>
        </authorList>
    </citation>
    <scope>NUCLEOTIDE SEQUENCE [LARGE SCALE GENOMIC DNA]</scope>
    <source>
        <strain evidence="3">PB4641</strain>
    </source>
</reference>
<dbReference type="STRING" id="31234.E3MJ31"/>
<organism evidence="4">
    <name type="scientific">Caenorhabditis remanei</name>
    <name type="common">Caenorhabditis vulgaris</name>
    <dbReference type="NCBI Taxonomy" id="31234"/>
    <lineage>
        <taxon>Eukaryota</taxon>
        <taxon>Metazoa</taxon>
        <taxon>Ecdysozoa</taxon>
        <taxon>Nematoda</taxon>
        <taxon>Chromadorea</taxon>
        <taxon>Rhabditida</taxon>
        <taxon>Rhabditina</taxon>
        <taxon>Rhabditomorpha</taxon>
        <taxon>Rhabditoidea</taxon>
        <taxon>Rhabditidae</taxon>
        <taxon>Peloderinae</taxon>
        <taxon>Caenorhabditis</taxon>
    </lineage>
</organism>
<evidence type="ECO:0000256" key="1">
    <source>
        <dbReference type="SAM" id="MobiDB-lite"/>
    </source>
</evidence>
<evidence type="ECO:0000256" key="2">
    <source>
        <dbReference type="SAM" id="Phobius"/>
    </source>
</evidence>
<keyword evidence="2" id="KW-1133">Transmembrane helix</keyword>
<keyword evidence="2" id="KW-0812">Transmembrane</keyword>
<protein>
    <recommendedName>
        <fullName evidence="5">Domain of unknown function WSN domain-containing protein</fullName>
    </recommendedName>
</protein>
<proteinExistence type="predicted"/>
<keyword evidence="4" id="KW-1185">Reference proteome</keyword>
<dbReference type="EMBL" id="DS268449">
    <property type="protein sequence ID" value="EFP03473.1"/>
    <property type="molecule type" value="Genomic_DNA"/>
</dbReference>
<feature type="compositionally biased region" description="Basic and acidic residues" evidence="1">
    <location>
        <begin position="97"/>
        <end position="129"/>
    </location>
</feature>
<feature type="compositionally biased region" description="Polar residues" evidence="1">
    <location>
        <begin position="37"/>
        <end position="46"/>
    </location>
</feature>
<dbReference type="OrthoDB" id="5911319at2759"/>
<feature type="region of interest" description="Disordered" evidence="1">
    <location>
        <begin position="1"/>
        <end position="136"/>
    </location>
</feature>
<evidence type="ECO:0000313" key="3">
    <source>
        <dbReference type="EMBL" id="EFP03473.1"/>
    </source>
</evidence>
<feature type="compositionally biased region" description="Basic residues" evidence="1">
    <location>
        <begin position="13"/>
        <end position="26"/>
    </location>
</feature>
<dbReference type="AlphaFoldDB" id="E3MJ31"/>
<dbReference type="InParanoid" id="E3MJ31"/>
<dbReference type="OMA" id="YFWENED"/>
<feature type="transmembrane region" description="Helical" evidence="2">
    <location>
        <begin position="963"/>
        <end position="988"/>
    </location>
</feature>
<evidence type="ECO:0008006" key="5">
    <source>
        <dbReference type="Google" id="ProtNLM"/>
    </source>
</evidence>
<dbReference type="eggNOG" id="KOG0374">
    <property type="taxonomic scope" value="Eukaryota"/>
</dbReference>
<gene>
    <name evidence="3" type="ORF">CRE_09544</name>
</gene>
<sequence length="1158" mass="129336">MGHRGNRDENHWKNKNRMRRTSRRLQSKSDAMKENSDSTFNESALVTSKMRDDEIDGGTATKPLQLVSEKSGNDTLVDDSTVPGDGKTESDENATEIPHEPLHVESKTCLKDQDNEKTSSILESEKDQPNSDITNSGVTVSTSVLMKGESVKDNLVARGAETVLTSANNEGDKFSTKVVLGNLDAHADEYFWENEDGTRSKRSQPDSPYETTTNHVVVLVEFINAVFAEIAASHGEVTLNAIARELLQLRDDTDFELLEESKALEVVDQVTGFASDVAKECAGNGKSCKGVDVIKNGIGTFKKIGKLLGAQYEDFLQDGGSLDLLVNVKNAPSQIEKWKKAIDDVLISLNEVKDKKIPDAERSRFYRTFGTRLDDMEGALKEFGKKNFSVPELNLLTNEMFSSAINAMSVLNNFSFELAKNDKVITDAQNEFRNTIKKTRELSKKYPIPEVKKFQDKLETLSLNSHFPQLPVNGKNYTHGFPNGVVDLVKLFTDIDADFVKHTILNGTTHEEKKKMFDNLSLLSKEIQPMNAELQKGKSIVFAERTVNGLLNTIRDDFDRVEKLETTTQCFNSVKKFNGTLSTNEWNAEKKLIESLGNGAQEFALKINQVLFYTPNFDKFIKTFDNDNDGIATILKNMEEHKDLPVVIKELTDLSGSLGGLLNFAGIADWVKNSKVDTLFSEAKTWFNSSGAANVINCLRNKEMFDTFEKEAGSLDMSPAFQKLTPNNIYVAQLLETQKNAKSLIKESKKMAKALNKKIVNQSYQKHSFNVTNPFEVVRDLGFASKFLRDLKKAKNSHEAIYKLMGAEDAIDNHINSISDPVLKLILTKTWTPEKKNTLKKLSGIIKQLEAKITQVPKTLEGYGEVFKNSDNLDGLSDVDLAEFVDLLQQTGYSSLDKETSAKLQGLNLEFANGKLKMKSGLEAFIKTLPFLTAFSAPAILNIGQELTTNRSEPAPESSDWKYAIGICAALLLVLFATFLVTFSIFCFKLRGQPDRGCTSLRKTRDVFMCCFKKKEGMKKGGTKKTDYDKIDPGRITKNEVVYKCPKGVIIVEPESNVSIDYSQVGVRGNENKSTEPSLEDTQLESDKAVKDALAKNKKLHERINEAKKIGKDQNLKQISQTIIQDVEVSKNKKNKLKFEPRARVDYNCGIGIDIYEV</sequence>
<name>E3MJ31_CAERE</name>
<evidence type="ECO:0000313" key="4">
    <source>
        <dbReference type="Proteomes" id="UP000008281"/>
    </source>
</evidence>
<accession>E3MJ31</accession>
<feature type="transmembrane region" description="Helical" evidence="2">
    <location>
        <begin position="924"/>
        <end position="943"/>
    </location>
</feature>
<keyword evidence="2" id="KW-0472">Membrane</keyword>
<feature type="compositionally biased region" description="Basic and acidic residues" evidence="1">
    <location>
        <begin position="1"/>
        <end position="12"/>
    </location>
</feature>
<dbReference type="HOGENOM" id="CLU_275601_0_0_1"/>
<dbReference type="Proteomes" id="UP000008281">
    <property type="component" value="Unassembled WGS sequence"/>
</dbReference>